<keyword evidence="1" id="KW-0677">Repeat</keyword>
<dbReference type="InterPro" id="IPR000357">
    <property type="entry name" value="HEAT"/>
</dbReference>
<proteinExistence type="predicted"/>
<sequence length="236" mass="26684">MTSKALDNNVRTLDCTDSADRRAAAKELYLRSQHVDESGRETLLELHPYLDDDDPVVRAHIGAVVGEAGFDQQTFDDCDPIPHFEALLELFTDEDDRVRQTALGVFWNRPYTPLWDDPELYDDPEQVRELAAVGFASCLDDETDLIRKRAAQLFPVSLLTDHPTLEAHVVPVLIRRLDDDFEIVRTAASEAITHLLENVPAVVRPHRDVLLAHLEQRDDDDTVAKLRALISVDPDE</sequence>
<evidence type="ECO:0008006" key="4">
    <source>
        <dbReference type="Google" id="ProtNLM"/>
    </source>
</evidence>
<reference evidence="2 3" key="1">
    <citation type="journal article" date="2014" name="PLoS Genet.">
        <title>Phylogenetically driven sequencing of extremely halophilic archaea reveals strategies for static and dynamic osmo-response.</title>
        <authorList>
            <person name="Becker E.A."/>
            <person name="Seitzer P.M."/>
            <person name="Tritt A."/>
            <person name="Larsen D."/>
            <person name="Krusor M."/>
            <person name="Yao A.I."/>
            <person name="Wu D."/>
            <person name="Madern D."/>
            <person name="Eisen J.A."/>
            <person name="Darling A.E."/>
            <person name="Facciotti M.T."/>
        </authorList>
    </citation>
    <scope>NUCLEOTIDE SEQUENCE [LARGE SCALE GENOMIC DNA]</scope>
    <source>
        <strain evidence="2 3">JCM 14663</strain>
    </source>
</reference>
<protein>
    <recommendedName>
        <fullName evidence="4">HEAT repeat protein</fullName>
    </recommendedName>
</protein>
<evidence type="ECO:0000313" key="3">
    <source>
        <dbReference type="Proteomes" id="UP000011592"/>
    </source>
</evidence>
<dbReference type="RefSeq" id="WP_008454747.1">
    <property type="nucleotide sequence ID" value="NZ_AOIJ01000044.1"/>
</dbReference>
<dbReference type="PATRIC" id="fig|1230459.4.peg.1598"/>
<comment type="caution">
    <text evidence="2">The sequence shown here is derived from an EMBL/GenBank/DDBJ whole genome shotgun (WGS) entry which is preliminary data.</text>
</comment>
<keyword evidence="3" id="KW-1185">Reference proteome</keyword>
<accession>L9Z5U3</accession>
<organism evidence="2 3">
    <name type="scientific">Natrinema gari JCM 14663</name>
    <dbReference type="NCBI Taxonomy" id="1230459"/>
    <lineage>
        <taxon>Archaea</taxon>
        <taxon>Methanobacteriati</taxon>
        <taxon>Methanobacteriota</taxon>
        <taxon>Stenosarchaea group</taxon>
        <taxon>Halobacteria</taxon>
        <taxon>Halobacteriales</taxon>
        <taxon>Natrialbaceae</taxon>
        <taxon>Natrinema</taxon>
    </lineage>
</organism>
<evidence type="ECO:0000313" key="2">
    <source>
        <dbReference type="EMBL" id="ELY81022.1"/>
    </source>
</evidence>
<name>L9Z5U3_9EURY</name>
<dbReference type="AlphaFoldDB" id="L9Z5U3"/>
<evidence type="ECO:0000256" key="1">
    <source>
        <dbReference type="ARBA" id="ARBA00022737"/>
    </source>
</evidence>
<dbReference type="InterPro" id="IPR021133">
    <property type="entry name" value="HEAT_type_2"/>
</dbReference>
<dbReference type="PROSITE" id="PS50077">
    <property type="entry name" value="HEAT_REPEAT"/>
    <property type="match status" value="1"/>
</dbReference>
<dbReference type="SUPFAM" id="SSF48371">
    <property type="entry name" value="ARM repeat"/>
    <property type="match status" value="1"/>
</dbReference>
<gene>
    <name evidence="2" type="ORF">C486_07988</name>
</gene>
<dbReference type="Proteomes" id="UP000011592">
    <property type="component" value="Unassembled WGS sequence"/>
</dbReference>
<dbReference type="EMBL" id="AOIJ01000044">
    <property type="protein sequence ID" value="ELY81022.1"/>
    <property type="molecule type" value="Genomic_DNA"/>
</dbReference>
<dbReference type="InterPro" id="IPR011989">
    <property type="entry name" value="ARM-like"/>
</dbReference>
<dbReference type="InterPro" id="IPR016024">
    <property type="entry name" value="ARM-type_fold"/>
</dbReference>
<dbReference type="Gene3D" id="1.25.10.10">
    <property type="entry name" value="Leucine-rich Repeat Variant"/>
    <property type="match status" value="2"/>
</dbReference>
<dbReference type="Pfam" id="PF02985">
    <property type="entry name" value="HEAT"/>
    <property type="match status" value="1"/>
</dbReference>